<dbReference type="Proteomes" id="UP001230986">
    <property type="component" value="Unassembled WGS sequence"/>
</dbReference>
<dbReference type="SUPFAM" id="SSF53649">
    <property type="entry name" value="Alkaline phosphatase-like"/>
    <property type="match status" value="1"/>
</dbReference>
<keyword evidence="2" id="KW-0378">Hydrolase</keyword>
<dbReference type="RefSeq" id="WP_285965060.1">
    <property type="nucleotide sequence ID" value="NZ_JASVEJ010000006.1"/>
</dbReference>
<protein>
    <submittedName>
        <fullName evidence="4">Sulfatase-like hydrolase/transferase</fullName>
    </submittedName>
</protein>
<keyword evidence="1" id="KW-0479">Metal-binding</keyword>
<reference evidence="4 5" key="1">
    <citation type="submission" date="2023-06" db="EMBL/GenBank/DDBJ databases">
        <title>Whole genome sequence of Oscillatoria calcuttensis NRMC-F 0142.</title>
        <authorList>
            <person name="Shakena Fathima T."/>
            <person name="Muralitharan G."/>
            <person name="Thajuddin N."/>
        </authorList>
    </citation>
    <scope>NUCLEOTIDE SEQUENCE [LARGE SCALE GENOMIC DNA]</scope>
    <source>
        <strain evidence="4 5">NRMC-F 0142</strain>
    </source>
</reference>
<evidence type="ECO:0000259" key="3">
    <source>
        <dbReference type="Pfam" id="PF00884"/>
    </source>
</evidence>
<dbReference type="Gene3D" id="3.40.720.10">
    <property type="entry name" value="Alkaline Phosphatase, subunit A"/>
    <property type="match status" value="1"/>
</dbReference>
<gene>
    <name evidence="4" type="ORF">QQ055_01765</name>
</gene>
<name>A0ABT7LVY5_9CYAN</name>
<sequence length="498" mass="56334">MSRHVLTSRPNILCFVTDQQRADHLGCYGNPDVQTPHIDALAAEGVRFTHAYVANPLCMPNRASLFTGMYPKAHGVRENGIGLSPELPALPEVLRQQGYHTASFGKLHLVPYSIKRHTPPAPFEIYETPEYWQEHTDIPVPYYGFEQVYLTCGHGPYIFGHYKHEVGEEVHALLNIDRAAVTPSGVRESWKAAIPQSRHYNTLIADHTIEYLRTRDAEQPFFIWCSFPDPHHPYMPPAPYSEQYDPASITFAPARRAGELDDLPAYFRASHEGQITTGGLEGGAQISDADYREIFAHTYGMISMIDDQIGRVLAEIDRLGLRENTIVIFMSDHGDLMGDHWLINKGPYPFDGLLRVPLIWRVPSGKGGQVNESFVSAVDFVPTVLDAAGISPYAGIQGRSYLQPALGEPVRHRDHVYIEYDCSYLPDRLRHIRSEAFALTFYERAEAGLLFDLRSDPRELHNRWDDPALTEVREELLRQLLRDSVEADSWLPLKKGHA</sequence>
<dbReference type="PANTHER" id="PTHR45953:SF1">
    <property type="entry name" value="IDURONATE 2-SULFATASE"/>
    <property type="match status" value="1"/>
</dbReference>
<dbReference type="Pfam" id="PF00884">
    <property type="entry name" value="Sulfatase"/>
    <property type="match status" value="1"/>
</dbReference>
<keyword evidence="5" id="KW-1185">Reference proteome</keyword>
<dbReference type="InterPro" id="IPR017850">
    <property type="entry name" value="Alkaline_phosphatase_core_sf"/>
</dbReference>
<dbReference type="PANTHER" id="PTHR45953">
    <property type="entry name" value="IDURONATE 2-SULFATASE"/>
    <property type="match status" value="1"/>
</dbReference>
<evidence type="ECO:0000256" key="2">
    <source>
        <dbReference type="ARBA" id="ARBA00022801"/>
    </source>
</evidence>
<feature type="domain" description="Sulfatase N-terminal" evidence="3">
    <location>
        <begin position="10"/>
        <end position="390"/>
    </location>
</feature>
<organism evidence="4 5">
    <name type="scientific">Geitlerinema calcuttense NRMC-F 0142</name>
    <dbReference type="NCBI Taxonomy" id="2922238"/>
    <lineage>
        <taxon>Bacteria</taxon>
        <taxon>Bacillati</taxon>
        <taxon>Cyanobacteriota</taxon>
        <taxon>Cyanophyceae</taxon>
        <taxon>Geitlerinematales</taxon>
        <taxon>Geitlerinemataceae</taxon>
        <taxon>Geitlerinema</taxon>
    </lineage>
</organism>
<accession>A0ABT7LVY5</accession>
<evidence type="ECO:0000313" key="5">
    <source>
        <dbReference type="Proteomes" id="UP001230986"/>
    </source>
</evidence>
<comment type="caution">
    <text evidence="4">The sequence shown here is derived from an EMBL/GenBank/DDBJ whole genome shotgun (WGS) entry which is preliminary data.</text>
</comment>
<evidence type="ECO:0000256" key="1">
    <source>
        <dbReference type="ARBA" id="ARBA00022723"/>
    </source>
</evidence>
<evidence type="ECO:0000313" key="4">
    <source>
        <dbReference type="EMBL" id="MDL5056201.1"/>
    </source>
</evidence>
<proteinExistence type="predicted"/>
<dbReference type="EMBL" id="JASVEJ010000006">
    <property type="protein sequence ID" value="MDL5056201.1"/>
    <property type="molecule type" value="Genomic_DNA"/>
</dbReference>
<dbReference type="InterPro" id="IPR000917">
    <property type="entry name" value="Sulfatase_N"/>
</dbReference>